<accession>A0ABY7KNA1</accession>
<proteinExistence type="predicted"/>
<name>A0ABY7KNA1_9ACTN</name>
<protein>
    <submittedName>
        <fullName evidence="1">Uncharacterized protein</fullName>
    </submittedName>
</protein>
<keyword evidence="2" id="KW-1185">Reference proteome</keyword>
<dbReference type="Proteomes" id="UP001164439">
    <property type="component" value="Chromosome"/>
</dbReference>
<evidence type="ECO:0000313" key="2">
    <source>
        <dbReference type="Proteomes" id="UP001164439"/>
    </source>
</evidence>
<gene>
    <name evidence="1" type="ORF">STRCI_005589</name>
</gene>
<dbReference type="RefSeq" id="WP_269661719.1">
    <property type="nucleotide sequence ID" value="NZ_CP114413.1"/>
</dbReference>
<evidence type="ECO:0000313" key="1">
    <source>
        <dbReference type="EMBL" id="WAZ24191.1"/>
    </source>
</evidence>
<organism evidence="1 2">
    <name type="scientific">Streptomyces cinnabarinus</name>
    <dbReference type="NCBI Taxonomy" id="67287"/>
    <lineage>
        <taxon>Bacteria</taxon>
        <taxon>Bacillati</taxon>
        <taxon>Actinomycetota</taxon>
        <taxon>Actinomycetes</taxon>
        <taxon>Kitasatosporales</taxon>
        <taxon>Streptomycetaceae</taxon>
        <taxon>Streptomyces</taxon>
    </lineage>
</organism>
<sequence>MAGQTLDNPAVSHTGREQITQARDCYLQAAEACALANTPGPAADTLPEPEPRTD</sequence>
<reference evidence="1" key="1">
    <citation type="submission" date="2022-12" db="EMBL/GenBank/DDBJ databases">
        <authorList>
            <person name="Ruckert C."/>
            <person name="Busche T."/>
            <person name="Kalinowski J."/>
            <person name="Wittmann C."/>
        </authorList>
    </citation>
    <scope>NUCLEOTIDE SEQUENCE</scope>
    <source>
        <strain evidence="1">DSM 40467</strain>
    </source>
</reference>
<dbReference type="EMBL" id="CP114413">
    <property type="protein sequence ID" value="WAZ24191.1"/>
    <property type="molecule type" value="Genomic_DNA"/>
</dbReference>